<evidence type="ECO:0000256" key="1">
    <source>
        <dbReference type="SAM" id="MobiDB-lite"/>
    </source>
</evidence>
<dbReference type="InterPro" id="IPR006311">
    <property type="entry name" value="TAT_signal"/>
</dbReference>
<proteinExistence type="predicted"/>
<sequence length="433" mass="45320">MTKIRMTENRPAGPISTRVSPVTRRRFLAFSGVAAAGALAVGATRIHWTDLVAAAERTPLDPAAGVLVMVTLYGGNDGLNTVVPASDAVYSSARSGLAYRPDEVLDLGEGLGLNPGMTGLHKLWGSQELAVLRGVGYPKPDRSHFRSMAIWQTAAPTEAATTGWLGRWLDATTTDPLLAVSLDTLIPPMLAGATIAGASLPIGGIKLPRTALGRSLGLLGRSDPADGVWQARAATSIADLGAVQRTLEPAVRPPDQTPDPDEDENAQGASAGGQSELGRQLDLVASLIELGVPTRVYSVSLGGFDTHSDERGTQQRLLTELDRALSTFQARLATTDRGRQVVTTVYSEFGRRVTANASDGTDHGTAGPVFVLGRGVTGGFHGTEPSLTDLDDGDLRAGLDFRSVYASLLGSVLGAEPGPVLDGWEQRVDGLFA</sequence>
<dbReference type="Pfam" id="PF07394">
    <property type="entry name" value="DUF1501"/>
    <property type="match status" value="1"/>
</dbReference>
<gene>
    <name evidence="2" type="ORF">GCM10022204_18160</name>
</gene>
<feature type="region of interest" description="Disordered" evidence="1">
    <location>
        <begin position="244"/>
        <end position="275"/>
    </location>
</feature>
<evidence type="ECO:0000313" key="2">
    <source>
        <dbReference type="EMBL" id="GAA3701688.1"/>
    </source>
</evidence>
<accession>A0ABP7D6U0</accession>
<dbReference type="Proteomes" id="UP001500051">
    <property type="component" value="Unassembled WGS sequence"/>
</dbReference>
<dbReference type="PANTHER" id="PTHR43737">
    <property type="entry name" value="BLL7424 PROTEIN"/>
    <property type="match status" value="1"/>
</dbReference>
<protein>
    <submittedName>
        <fullName evidence="2">DUF1501 domain-containing protein</fullName>
    </submittedName>
</protein>
<reference evidence="3" key="1">
    <citation type="journal article" date="2019" name="Int. J. Syst. Evol. Microbiol.">
        <title>The Global Catalogue of Microorganisms (GCM) 10K type strain sequencing project: providing services to taxonomists for standard genome sequencing and annotation.</title>
        <authorList>
            <consortium name="The Broad Institute Genomics Platform"/>
            <consortium name="The Broad Institute Genome Sequencing Center for Infectious Disease"/>
            <person name="Wu L."/>
            <person name="Ma J."/>
        </authorList>
    </citation>
    <scope>NUCLEOTIDE SEQUENCE [LARGE SCALE GENOMIC DNA]</scope>
    <source>
        <strain evidence="3">JCM 16548</strain>
    </source>
</reference>
<dbReference type="InterPro" id="IPR010869">
    <property type="entry name" value="DUF1501"/>
</dbReference>
<dbReference type="EMBL" id="BAAAYX010000004">
    <property type="protein sequence ID" value="GAA3701688.1"/>
    <property type="molecule type" value="Genomic_DNA"/>
</dbReference>
<comment type="caution">
    <text evidence="2">The sequence shown here is derived from an EMBL/GenBank/DDBJ whole genome shotgun (WGS) entry which is preliminary data.</text>
</comment>
<organism evidence="2 3">
    <name type="scientific">Microlunatus aurantiacus</name>
    <dbReference type="NCBI Taxonomy" id="446786"/>
    <lineage>
        <taxon>Bacteria</taxon>
        <taxon>Bacillati</taxon>
        <taxon>Actinomycetota</taxon>
        <taxon>Actinomycetes</taxon>
        <taxon>Propionibacteriales</taxon>
        <taxon>Propionibacteriaceae</taxon>
        <taxon>Microlunatus</taxon>
    </lineage>
</organism>
<name>A0ABP7D6U0_9ACTN</name>
<keyword evidence="3" id="KW-1185">Reference proteome</keyword>
<dbReference type="PANTHER" id="PTHR43737:SF1">
    <property type="entry name" value="DUF1501 DOMAIN-CONTAINING PROTEIN"/>
    <property type="match status" value="1"/>
</dbReference>
<dbReference type="RefSeq" id="WP_344812006.1">
    <property type="nucleotide sequence ID" value="NZ_BAAAYX010000004.1"/>
</dbReference>
<dbReference type="PROSITE" id="PS51318">
    <property type="entry name" value="TAT"/>
    <property type="match status" value="1"/>
</dbReference>
<evidence type="ECO:0000313" key="3">
    <source>
        <dbReference type="Proteomes" id="UP001500051"/>
    </source>
</evidence>